<keyword evidence="3" id="KW-1185">Reference proteome</keyword>
<evidence type="ECO:0000313" key="3">
    <source>
        <dbReference type="Proteomes" id="UP000031668"/>
    </source>
</evidence>
<comment type="caution">
    <text evidence="2">The sequence shown here is derived from an EMBL/GenBank/DDBJ whole genome shotgun (WGS) entry which is preliminary data.</text>
</comment>
<proteinExistence type="predicted"/>
<gene>
    <name evidence="2" type="ORF">RF11_07562</name>
</gene>
<evidence type="ECO:0000313" key="2">
    <source>
        <dbReference type="EMBL" id="KII67023.1"/>
    </source>
</evidence>
<dbReference type="AlphaFoldDB" id="A0A0C2JCV6"/>
<evidence type="ECO:0000256" key="1">
    <source>
        <dbReference type="SAM" id="Phobius"/>
    </source>
</evidence>
<keyword evidence="1" id="KW-0812">Transmembrane</keyword>
<dbReference type="EMBL" id="JWZT01003344">
    <property type="protein sequence ID" value="KII67023.1"/>
    <property type="molecule type" value="Genomic_DNA"/>
</dbReference>
<feature type="transmembrane region" description="Helical" evidence="1">
    <location>
        <begin position="228"/>
        <end position="253"/>
    </location>
</feature>
<sequence length="272" mass="31833">METSRELLLLLDYYKQKSLDYCKSDSEFYLEPVHLRGSEEHLRKHNLTYSNLAQLLKHVFSKRGLTFEEIDTIFDELATLYIQHEHCGFVPRSFNYLTWPEYFVGHLFKGPDKYKTFIVPVACALDYLKDDYVSYKKAVEVAEVQSLIRAVVRKHGGFGDATMREIWDVFDNDDRLAAWSKSVFLSQVVYCYASGYAAKSSLWFYKLKFRIKSILDSKNLGSQDIRLFAAYVFVGSSFIYLLSSLIFQMILFCKRYKLCLFKSKSSYQKMNA</sequence>
<accession>A0A0C2JCV6</accession>
<keyword evidence="1" id="KW-0472">Membrane</keyword>
<dbReference type="Proteomes" id="UP000031668">
    <property type="component" value="Unassembled WGS sequence"/>
</dbReference>
<protein>
    <submittedName>
        <fullName evidence="2">Uncharacterized protein</fullName>
    </submittedName>
</protein>
<reference evidence="2 3" key="1">
    <citation type="journal article" date="2014" name="Genome Biol. Evol.">
        <title>The genome of the myxosporean Thelohanellus kitauei shows adaptations to nutrient acquisition within its fish host.</title>
        <authorList>
            <person name="Yang Y."/>
            <person name="Xiong J."/>
            <person name="Zhou Z."/>
            <person name="Huo F."/>
            <person name="Miao W."/>
            <person name="Ran C."/>
            <person name="Liu Y."/>
            <person name="Zhang J."/>
            <person name="Feng J."/>
            <person name="Wang M."/>
            <person name="Wang M."/>
            <person name="Wang L."/>
            <person name="Yao B."/>
        </authorList>
    </citation>
    <scope>NUCLEOTIDE SEQUENCE [LARGE SCALE GENOMIC DNA]</scope>
    <source>
        <strain evidence="2">Wuqing</strain>
    </source>
</reference>
<name>A0A0C2JCV6_THEKT</name>
<organism evidence="2 3">
    <name type="scientific">Thelohanellus kitauei</name>
    <name type="common">Myxosporean</name>
    <dbReference type="NCBI Taxonomy" id="669202"/>
    <lineage>
        <taxon>Eukaryota</taxon>
        <taxon>Metazoa</taxon>
        <taxon>Cnidaria</taxon>
        <taxon>Myxozoa</taxon>
        <taxon>Myxosporea</taxon>
        <taxon>Bivalvulida</taxon>
        <taxon>Platysporina</taxon>
        <taxon>Myxobolidae</taxon>
        <taxon>Thelohanellus</taxon>
    </lineage>
</organism>
<keyword evidence="1" id="KW-1133">Transmembrane helix</keyword>